<sequence length="117" mass="12263">MPTAKGPAVFPALLTDILSGALIATCSTALLAAATAVARRLRDRRTAHGQVPAAAAPSEGVRVLRRYTLLRTSGPGQYDTTRPGGTVITHHVDGRTQRFELTDVPLGDGTYAAEPVD</sequence>
<keyword evidence="1" id="KW-0472">Membrane</keyword>
<evidence type="ECO:0000313" key="2">
    <source>
        <dbReference type="EMBL" id="WTU77425.1"/>
    </source>
</evidence>
<name>A0AAU2JX95_9ACTN</name>
<gene>
    <name evidence="2" type="ORF">OG327_31145</name>
</gene>
<dbReference type="EMBL" id="CP108264">
    <property type="protein sequence ID" value="WTU77425.1"/>
    <property type="molecule type" value="Genomic_DNA"/>
</dbReference>
<reference evidence="2" key="1">
    <citation type="submission" date="2022-10" db="EMBL/GenBank/DDBJ databases">
        <title>The complete genomes of actinobacterial strains from the NBC collection.</title>
        <authorList>
            <person name="Joergensen T.S."/>
            <person name="Alvarez Arevalo M."/>
            <person name="Sterndorff E.B."/>
            <person name="Faurdal D."/>
            <person name="Vuksanovic O."/>
            <person name="Mourched A.-S."/>
            <person name="Charusanti P."/>
            <person name="Shaw S."/>
            <person name="Blin K."/>
            <person name="Weber T."/>
        </authorList>
    </citation>
    <scope>NUCLEOTIDE SEQUENCE</scope>
    <source>
        <strain evidence="2">NBC_00049</strain>
    </source>
</reference>
<evidence type="ECO:0000256" key="1">
    <source>
        <dbReference type="SAM" id="Phobius"/>
    </source>
</evidence>
<organism evidence="2">
    <name type="scientific">Streptomyces sp. NBC_00049</name>
    <dbReference type="NCBI Taxonomy" id="2903617"/>
    <lineage>
        <taxon>Bacteria</taxon>
        <taxon>Bacillati</taxon>
        <taxon>Actinomycetota</taxon>
        <taxon>Actinomycetes</taxon>
        <taxon>Kitasatosporales</taxon>
        <taxon>Streptomycetaceae</taxon>
        <taxon>Streptomyces</taxon>
    </lineage>
</organism>
<protein>
    <recommendedName>
        <fullName evidence="3">DUF3592 domain-containing protein</fullName>
    </recommendedName>
</protein>
<evidence type="ECO:0008006" key="3">
    <source>
        <dbReference type="Google" id="ProtNLM"/>
    </source>
</evidence>
<feature type="transmembrane region" description="Helical" evidence="1">
    <location>
        <begin position="17"/>
        <end position="38"/>
    </location>
</feature>
<dbReference type="AlphaFoldDB" id="A0AAU2JX95"/>
<proteinExistence type="predicted"/>
<keyword evidence="1" id="KW-1133">Transmembrane helix</keyword>
<keyword evidence="1" id="KW-0812">Transmembrane</keyword>
<accession>A0AAU2JX95</accession>